<evidence type="ECO:0000313" key="3">
    <source>
        <dbReference type="Proteomes" id="UP000679691"/>
    </source>
</evidence>
<reference evidence="2" key="1">
    <citation type="submission" date="2021-03" db="EMBL/GenBank/DDBJ databases">
        <authorList>
            <person name="Lu T."/>
            <person name="Wang Q."/>
            <person name="Han X."/>
        </authorList>
    </citation>
    <scope>NUCLEOTIDE SEQUENCE</scope>
    <source>
        <strain evidence="2">WQ 2009</strain>
    </source>
</reference>
<accession>A0A8T4HAZ3</accession>
<name>A0A8T4HAZ3_9SPHI</name>
<keyword evidence="3" id="KW-1185">Reference proteome</keyword>
<gene>
    <name evidence="2" type="ORF">J5U18_11005</name>
</gene>
<organism evidence="2 3">
    <name type="scientific">Rhinopithecimicrobium faecis</name>
    <dbReference type="NCBI Taxonomy" id="2820698"/>
    <lineage>
        <taxon>Bacteria</taxon>
        <taxon>Pseudomonadati</taxon>
        <taxon>Bacteroidota</taxon>
        <taxon>Sphingobacteriia</taxon>
        <taxon>Sphingobacteriales</taxon>
        <taxon>Sphingobacteriaceae</taxon>
        <taxon>Rhinopithecimicrobium</taxon>
    </lineage>
</organism>
<dbReference type="RefSeq" id="WP_353547585.1">
    <property type="nucleotide sequence ID" value="NZ_JAGKSB010000013.1"/>
</dbReference>
<dbReference type="EMBL" id="JAGKSB010000013">
    <property type="protein sequence ID" value="MBP3944079.1"/>
    <property type="molecule type" value="Genomic_DNA"/>
</dbReference>
<proteinExistence type="predicted"/>
<feature type="compositionally biased region" description="Polar residues" evidence="1">
    <location>
        <begin position="31"/>
        <end position="43"/>
    </location>
</feature>
<comment type="caution">
    <text evidence="2">The sequence shown here is derived from an EMBL/GenBank/DDBJ whole genome shotgun (WGS) entry which is preliminary data.</text>
</comment>
<evidence type="ECO:0000313" key="2">
    <source>
        <dbReference type="EMBL" id="MBP3944079.1"/>
    </source>
</evidence>
<evidence type="ECO:0000256" key="1">
    <source>
        <dbReference type="SAM" id="MobiDB-lite"/>
    </source>
</evidence>
<feature type="region of interest" description="Disordered" evidence="1">
    <location>
        <begin position="31"/>
        <end position="58"/>
    </location>
</feature>
<protein>
    <submittedName>
        <fullName evidence="2">Uncharacterized protein</fullName>
    </submittedName>
</protein>
<sequence length="58" mass="6404">MNNLAKSKYLRPTITQITIELEHSLAASSVTVSAGGEQSSSPQMEDWIEEVDNQNLQL</sequence>
<dbReference type="Proteomes" id="UP000679691">
    <property type="component" value="Unassembled WGS sequence"/>
</dbReference>
<dbReference type="AlphaFoldDB" id="A0A8T4HAZ3"/>